<dbReference type="Pfam" id="PF07310">
    <property type="entry name" value="PAS_5"/>
    <property type="match status" value="2"/>
</dbReference>
<dbReference type="AlphaFoldDB" id="A0A7W8AJZ0"/>
<evidence type="ECO:0000313" key="1">
    <source>
        <dbReference type="EMBL" id="MBB5091773.1"/>
    </source>
</evidence>
<dbReference type="RefSeq" id="WP_170265291.1">
    <property type="nucleotide sequence ID" value="NZ_JACHIL010000004.1"/>
</dbReference>
<reference evidence="1 2" key="1">
    <citation type="submission" date="2020-08" db="EMBL/GenBank/DDBJ databases">
        <title>Genomic Encyclopedia of Type Strains, Phase IV (KMG-IV): sequencing the most valuable type-strain genomes for metagenomic binning, comparative biology and taxonomic classification.</title>
        <authorList>
            <person name="Goeker M."/>
        </authorList>
    </citation>
    <scope>NUCLEOTIDE SEQUENCE [LARGE SCALE GENOMIC DNA]</scope>
    <source>
        <strain evidence="1 2">DSM 25620</strain>
    </source>
</reference>
<proteinExistence type="predicted"/>
<organism evidence="1 2">
    <name type="scientific">Pseudochrobactrum saccharolyticum</name>
    <dbReference type="NCBI Taxonomy" id="354352"/>
    <lineage>
        <taxon>Bacteria</taxon>
        <taxon>Pseudomonadati</taxon>
        <taxon>Pseudomonadota</taxon>
        <taxon>Alphaproteobacteria</taxon>
        <taxon>Hyphomicrobiales</taxon>
        <taxon>Brucellaceae</taxon>
        <taxon>Pseudochrobactrum</taxon>
    </lineage>
</organism>
<gene>
    <name evidence="1" type="ORF">HNQ68_002318</name>
</gene>
<dbReference type="Proteomes" id="UP000531231">
    <property type="component" value="Unassembled WGS sequence"/>
</dbReference>
<name>A0A7W8AJZ0_9HYPH</name>
<sequence length="320" mass="35026">MKHDWTADLLTYWDRLRGTRAAPDRRDISPRALGGKLPNIFILRSDADTNGAAEQPETADIPQAKQWQFRLAGTRLCTIYGRELRNTRFLSLWHDDVRSWLAEQLHLSGLDYRPLRLEHTGQTLNEKNCHFETLLLPLHEADGSLAWIGSMVALDQPLWLGSEPLISNRMGLSDNNAALPVQDDNLNAAKGMKSVLQVLLDRHHELLPNADNMPIAKTASAGTAPLLDESIRIDGIGVADTAFARALLPQIEALMPAARATEQIVPHSARPAPAITGAPAPLTVADLIKSIHTAAPETESAYQTPKAAHLKLITGGKDKS</sequence>
<comment type="caution">
    <text evidence="1">The sequence shown here is derived from an EMBL/GenBank/DDBJ whole genome shotgun (WGS) entry which is preliminary data.</text>
</comment>
<accession>A0A7W8AJZ0</accession>
<keyword evidence="2" id="KW-1185">Reference proteome</keyword>
<evidence type="ECO:0000313" key="2">
    <source>
        <dbReference type="Proteomes" id="UP000531231"/>
    </source>
</evidence>
<dbReference type="EMBL" id="JACHIL010000004">
    <property type="protein sequence ID" value="MBB5091773.1"/>
    <property type="molecule type" value="Genomic_DNA"/>
</dbReference>
<protein>
    <recommendedName>
        <fullName evidence="3">PAS domain-containing protein</fullName>
    </recommendedName>
</protein>
<evidence type="ECO:0008006" key="3">
    <source>
        <dbReference type="Google" id="ProtNLM"/>
    </source>
</evidence>
<dbReference type="InterPro" id="IPR009922">
    <property type="entry name" value="DUF1457"/>
</dbReference>